<dbReference type="Pfam" id="PF01408">
    <property type="entry name" value="GFO_IDH_MocA"/>
    <property type="match status" value="1"/>
</dbReference>
<sequence>MRDFPVSLLASPGTQVPLCLMAARHLRYTIALIMALTAMLSPHFLMAENLRIGIVGLDSSHSEQFTLRLNDPANPSHIPGARVVAAYAGGSPDLPESANRVAGFTATLKDKYGVQILGSITEVCAAVDAVMILSVDGRPHLAQVREVLLSGKPFFLDKPVAASLKDIVEIYKAAEAAKVPFFSASAMRWYPGVIEVATAETTPALAAISYGPAPILPFHPDLYFYGIHPAEALFTVMGSGCLEVRRTASAASSVVTGRWEGDRLGTLHAIHALPMGSPNYKLTRFGQKGVVEQKNQGDYTPLLREIIKFFQSRQPPVTRAQTLEIYAFLEAAEQSKSQNGKPISLRDVLRKAGAPEEWLPEAPPAPKS</sequence>
<feature type="domain" description="Gfo/Idh/MocA-like oxidoreductase N-terminal" evidence="1">
    <location>
        <begin position="51"/>
        <end position="182"/>
    </location>
</feature>
<protein>
    <submittedName>
        <fullName evidence="2">Gfo/Idh/MocA family oxidoreductase</fullName>
    </submittedName>
</protein>
<gene>
    <name evidence="2" type="ORF">GCM10023213_10270</name>
</gene>
<reference evidence="3" key="1">
    <citation type="journal article" date="2019" name="Int. J. Syst. Evol. Microbiol.">
        <title>The Global Catalogue of Microorganisms (GCM) 10K type strain sequencing project: providing services to taxonomists for standard genome sequencing and annotation.</title>
        <authorList>
            <consortium name="The Broad Institute Genomics Platform"/>
            <consortium name="The Broad Institute Genome Sequencing Center for Infectious Disease"/>
            <person name="Wu L."/>
            <person name="Ma J."/>
        </authorList>
    </citation>
    <scope>NUCLEOTIDE SEQUENCE [LARGE SCALE GENOMIC DNA]</scope>
    <source>
        <strain evidence="3">JCM 18053</strain>
    </source>
</reference>
<dbReference type="InterPro" id="IPR000683">
    <property type="entry name" value="Gfo/Idh/MocA-like_OxRdtase_N"/>
</dbReference>
<keyword evidence="3" id="KW-1185">Reference proteome</keyword>
<evidence type="ECO:0000313" key="2">
    <source>
        <dbReference type="EMBL" id="GAA5135997.1"/>
    </source>
</evidence>
<dbReference type="SUPFAM" id="SSF51735">
    <property type="entry name" value="NAD(P)-binding Rossmann-fold domains"/>
    <property type="match status" value="1"/>
</dbReference>
<comment type="caution">
    <text evidence="2">The sequence shown here is derived from an EMBL/GenBank/DDBJ whole genome shotgun (WGS) entry which is preliminary data.</text>
</comment>
<accession>A0ABP9NX05</accession>
<dbReference type="Gene3D" id="3.30.360.10">
    <property type="entry name" value="Dihydrodipicolinate Reductase, domain 2"/>
    <property type="match status" value="1"/>
</dbReference>
<organism evidence="2 3">
    <name type="scientific">Prosthecobacter algae</name>
    <dbReference type="NCBI Taxonomy" id="1144682"/>
    <lineage>
        <taxon>Bacteria</taxon>
        <taxon>Pseudomonadati</taxon>
        <taxon>Verrucomicrobiota</taxon>
        <taxon>Verrucomicrobiia</taxon>
        <taxon>Verrucomicrobiales</taxon>
        <taxon>Verrucomicrobiaceae</taxon>
        <taxon>Prosthecobacter</taxon>
    </lineage>
</organism>
<name>A0ABP9NX05_9BACT</name>
<dbReference type="InterPro" id="IPR036291">
    <property type="entry name" value="NAD(P)-bd_dom_sf"/>
</dbReference>
<dbReference type="EMBL" id="BAABIA010000002">
    <property type="protein sequence ID" value="GAA5135997.1"/>
    <property type="molecule type" value="Genomic_DNA"/>
</dbReference>
<evidence type="ECO:0000313" key="3">
    <source>
        <dbReference type="Proteomes" id="UP001499852"/>
    </source>
</evidence>
<evidence type="ECO:0000259" key="1">
    <source>
        <dbReference type="Pfam" id="PF01408"/>
    </source>
</evidence>
<dbReference type="Gene3D" id="3.40.50.720">
    <property type="entry name" value="NAD(P)-binding Rossmann-like Domain"/>
    <property type="match status" value="1"/>
</dbReference>
<dbReference type="Proteomes" id="UP001499852">
    <property type="component" value="Unassembled WGS sequence"/>
</dbReference>
<proteinExistence type="predicted"/>